<dbReference type="OrthoDB" id="1323at2759"/>
<dbReference type="Pfam" id="PF00762">
    <property type="entry name" value="Ferrochelatase"/>
    <property type="match status" value="1"/>
</dbReference>
<comment type="similarity">
    <text evidence="1">Belongs to the ferrochelatase family.</text>
</comment>
<dbReference type="PANTHER" id="PTHR11108:SF1">
    <property type="entry name" value="FERROCHELATASE, MITOCHONDRIAL"/>
    <property type="match status" value="1"/>
</dbReference>
<keyword evidence="2" id="KW-1185">Reference proteome</keyword>
<sequence length="390" mass="44639">MIHGYGRVFTQSLWKGLKKTNAYGGKRHVCSDVIKGKTHVLFLHMGQPRSEYYAKEYLQKSAYAFYQIPKNLERYIPMVFLLNGKVRDSVAKYGEAGCIEEPLTTFTKRIQGSLNTIMPEFGSISCSTAFLFDDPSIDQELMKIGKNGYNHIVVFPLYPHYSCTRSGFLLNEVERVLQTFTVPATVDDREVPCERIVPNTSSSFHVSALHRWGNHPIVSEYWLDILQNHRDEIGGLVFCAPSIRGYNSKTYRRSIWSTCERIMAGLDDSFPWRLSFFNAWDQWDLPVIDSIKAQAKRLNSLMPPGKQIALVPVSSILPDFNTFSVLPNIATSLEKVVLVQPRVDNPLLIQGVVEVIKNHLLGRRDAQLRDRCDWCINKQCEFMRYTLIDS</sequence>
<organism evidence="2 3">
    <name type="scientific">Haemonchus contortus</name>
    <name type="common">Barber pole worm</name>
    <dbReference type="NCBI Taxonomy" id="6289"/>
    <lineage>
        <taxon>Eukaryota</taxon>
        <taxon>Metazoa</taxon>
        <taxon>Ecdysozoa</taxon>
        <taxon>Nematoda</taxon>
        <taxon>Chromadorea</taxon>
        <taxon>Rhabditida</taxon>
        <taxon>Rhabditina</taxon>
        <taxon>Rhabditomorpha</taxon>
        <taxon>Strongyloidea</taxon>
        <taxon>Trichostrongylidae</taxon>
        <taxon>Haemonchus</taxon>
    </lineage>
</organism>
<dbReference type="GO" id="GO:0004325">
    <property type="term" value="F:ferrochelatase activity"/>
    <property type="evidence" value="ECO:0007669"/>
    <property type="project" value="InterPro"/>
</dbReference>
<evidence type="ECO:0000256" key="1">
    <source>
        <dbReference type="RuleBase" id="RU004185"/>
    </source>
</evidence>
<dbReference type="GO" id="GO:0005739">
    <property type="term" value="C:mitochondrion"/>
    <property type="evidence" value="ECO:0007669"/>
    <property type="project" value="TreeGrafter"/>
</dbReference>
<dbReference type="AlphaFoldDB" id="A0A7I4XRL1"/>
<protein>
    <submittedName>
        <fullName evidence="3">Ferrochelatase</fullName>
    </submittedName>
</protein>
<dbReference type="WBParaSite" id="HCON_00001640-00001">
    <property type="protein sequence ID" value="HCON_00001640-00001"/>
    <property type="gene ID" value="HCON_00001640"/>
</dbReference>
<dbReference type="InterPro" id="IPR001015">
    <property type="entry name" value="Ferrochelatase"/>
</dbReference>
<dbReference type="SUPFAM" id="SSF53800">
    <property type="entry name" value="Chelatase"/>
    <property type="match status" value="1"/>
</dbReference>
<reference evidence="3" key="1">
    <citation type="submission" date="2020-12" db="UniProtKB">
        <authorList>
            <consortium name="WormBaseParasite"/>
        </authorList>
    </citation>
    <scope>IDENTIFICATION</scope>
    <source>
        <strain evidence="3">MHco3</strain>
    </source>
</reference>
<dbReference type="OMA" id="PWKLAWF"/>
<dbReference type="GO" id="GO:0006783">
    <property type="term" value="P:heme biosynthetic process"/>
    <property type="evidence" value="ECO:0007669"/>
    <property type="project" value="InterPro"/>
</dbReference>
<dbReference type="Gene3D" id="3.40.50.1400">
    <property type="match status" value="1"/>
</dbReference>
<dbReference type="Proteomes" id="UP000025227">
    <property type="component" value="Unplaced"/>
</dbReference>
<proteinExistence type="inferred from homology"/>
<evidence type="ECO:0000313" key="2">
    <source>
        <dbReference type="Proteomes" id="UP000025227"/>
    </source>
</evidence>
<name>A0A7I4XRL1_HAECO</name>
<evidence type="ECO:0000313" key="3">
    <source>
        <dbReference type="WBParaSite" id="HCON_00001640-00001"/>
    </source>
</evidence>
<dbReference type="PANTHER" id="PTHR11108">
    <property type="entry name" value="FERROCHELATASE"/>
    <property type="match status" value="1"/>
</dbReference>
<accession>A0A7I4XRL1</accession>